<organism evidence="1 2">
    <name type="scientific">Fermentimicrarchaeum limneticum</name>
    <dbReference type="NCBI Taxonomy" id="2795018"/>
    <lineage>
        <taxon>Archaea</taxon>
        <taxon>Candidatus Micrarchaeota</taxon>
        <taxon>Candidatus Fermentimicrarchaeales</taxon>
        <taxon>Candidatus Fermentimicrarchaeaceae</taxon>
        <taxon>Candidatus Fermentimicrarchaeum</taxon>
    </lineage>
</organism>
<dbReference type="KEGG" id="flt:Sv326_0134"/>
<sequence length="74" mass="8551">MHDEEIASINSEMRFITLELMKIAQERKKSFKEVAREFISNVYCLDRTVKESGVKGAVRSHSIAHRNGRARTSR</sequence>
<reference evidence="2" key="1">
    <citation type="submission" date="2020-07" db="EMBL/GenBank/DDBJ databases">
        <title>Metabolic diversity and evolutionary history of the archaeal phylum ###Micrarchaeota### uncovered from a freshwater lake metagenome.</title>
        <authorList>
            <person name="Kadnikov V.V."/>
            <person name="Savvichev A.S."/>
            <person name="Mardanov A.V."/>
            <person name="Beletsky A.V."/>
            <person name="Chupakov A.V."/>
            <person name="Kokryatskaya N.M."/>
            <person name="Pimenov N.V."/>
            <person name="Ravin N.V."/>
        </authorList>
    </citation>
    <scope>NUCLEOTIDE SEQUENCE [LARGE SCALE GENOMIC DNA]</scope>
</reference>
<dbReference type="Proteomes" id="UP000510821">
    <property type="component" value="Chromosome"/>
</dbReference>
<accession>A0A7D5XJ57</accession>
<dbReference type="AlphaFoldDB" id="A0A7D5XJ57"/>
<evidence type="ECO:0000313" key="1">
    <source>
        <dbReference type="EMBL" id="QLJ52309.1"/>
    </source>
</evidence>
<evidence type="ECO:0000313" key="2">
    <source>
        <dbReference type="Proteomes" id="UP000510821"/>
    </source>
</evidence>
<dbReference type="EMBL" id="CP058998">
    <property type="protein sequence ID" value="QLJ52309.1"/>
    <property type="molecule type" value="Genomic_DNA"/>
</dbReference>
<protein>
    <submittedName>
        <fullName evidence="1">Uncharacterized protein</fullName>
    </submittedName>
</protein>
<proteinExistence type="predicted"/>
<gene>
    <name evidence="1" type="ORF">Sv326_0134</name>
</gene>
<name>A0A7D5XJ57_FERL1</name>